<protein>
    <submittedName>
        <fullName evidence="7 8">Uncharacterized protein</fullName>
    </submittedName>
</protein>
<feature type="transmembrane region" description="Helical" evidence="6">
    <location>
        <begin position="7"/>
        <end position="29"/>
    </location>
</feature>
<accession>A9TS82</accession>
<dbReference type="EnsemblPlants" id="Pp3c19_5840V3.5">
    <property type="protein sequence ID" value="Pp3c19_5840V3.5"/>
    <property type="gene ID" value="Pp3c19_5840"/>
</dbReference>
<dbReference type="InterPro" id="IPR018499">
    <property type="entry name" value="Tetraspanin/Peripherin"/>
</dbReference>
<dbReference type="RefSeq" id="XP_024403383.1">
    <property type="nucleotide sequence ID" value="XM_024547615.2"/>
</dbReference>
<dbReference type="GO" id="GO:0009506">
    <property type="term" value="C:plasmodesma"/>
    <property type="evidence" value="ECO:0000318"/>
    <property type="project" value="GO_Central"/>
</dbReference>
<keyword evidence="3 6" id="KW-0812">Transmembrane</keyword>
<dbReference type="FunCoup" id="A9TS82">
    <property type="interactions" value="504"/>
</dbReference>
<sequence length="269" mass="30056">MAFSNVVMIVLNFLSMILSLPIIAFGVWLAKKGDTECVRFLQWPIIVLGVFVLVLSLSGLIGSWCGNRVLMYSYLFIMFLLILLLFVFTIFAFVVTNSGAGKTVSGKGYKEYRLGDYSNWLQKRVDNPKYWSKIKSCLVDGKVCSDLTKYTSAASFSKAPLTPLESGCCKPPTECGFTFDNATTWVGKPPSTVSNIDCGQWSNIQTKLCFDCSTCRAGVLQNVKSNWRRVAVVNIIVLVFIIFVYSCGCCALKASRRERANHKYRYGYA</sequence>
<dbReference type="eggNOG" id="ENOG502QQQH">
    <property type="taxonomic scope" value="Eukaryota"/>
</dbReference>
<evidence type="ECO:0000256" key="6">
    <source>
        <dbReference type="SAM" id="Phobius"/>
    </source>
</evidence>
<proteinExistence type="inferred from homology"/>
<keyword evidence="5 6" id="KW-0472">Membrane</keyword>
<dbReference type="EnsemblPlants" id="Pp3c19_5840V3.1">
    <property type="protein sequence ID" value="Pp3c19_5840V3.1"/>
    <property type="gene ID" value="Pp3c19_5840"/>
</dbReference>
<dbReference type="Proteomes" id="UP000006727">
    <property type="component" value="Chromosome 19"/>
</dbReference>
<dbReference type="PaxDb" id="3218-PP1S303_46V6.1"/>
<comment type="similarity">
    <text evidence="2">Belongs to the tetraspanin (TM4SF) family.</text>
</comment>
<dbReference type="Gramene" id="Pp3c19_5840V3.1">
    <property type="protein sequence ID" value="Pp3c19_5840V3.1"/>
    <property type="gene ID" value="Pp3c19_5840"/>
</dbReference>
<dbReference type="GO" id="GO:0005886">
    <property type="term" value="C:plasma membrane"/>
    <property type="evidence" value="ECO:0000318"/>
    <property type="project" value="GO_Central"/>
</dbReference>
<dbReference type="GO" id="GO:0009734">
    <property type="term" value="P:auxin-activated signaling pathway"/>
    <property type="evidence" value="ECO:0007669"/>
    <property type="project" value="InterPro"/>
</dbReference>
<evidence type="ECO:0000256" key="1">
    <source>
        <dbReference type="ARBA" id="ARBA00004141"/>
    </source>
</evidence>
<evidence type="ECO:0000256" key="4">
    <source>
        <dbReference type="ARBA" id="ARBA00022989"/>
    </source>
</evidence>
<keyword evidence="4 6" id="KW-1133">Transmembrane helix</keyword>
<dbReference type="EMBL" id="ABEU02000019">
    <property type="protein sequence ID" value="PNR33933.1"/>
    <property type="molecule type" value="Genomic_DNA"/>
</dbReference>
<dbReference type="GeneID" id="112295725"/>
<evidence type="ECO:0000256" key="3">
    <source>
        <dbReference type="ARBA" id="ARBA00022692"/>
    </source>
</evidence>
<dbReference type="KEGG" id="ppp:112295725"/>
<dbReference type="Gramene" id="Pp3c19_5840V3.4">
    <property type="protein sequence ID" value="Pp3c19_5840V3.4"/>
    <property type="gene ID" value="Pp3c19_5840"/>
</dbReference>
<evidence type="ECO:0000313" key="9">
    <source>
        <dbReference type="Proteomes" id="UP000006727"/>
    </source>
</evidence>
<evidence type="ECO:0000256" key="2">
    <source>
        <dbReference type="ARBA" id="ARBA00006840"/>
    </source>
</evidence>
<reference evidence="8" key="3">
    <citation type="submission" date="2020-12" db="UniProtKB">
        <authorList>
            <consortium name="EnsemblPlants"/>
        </authorList>
    </citation>
    <scope>IDENTIFICATION</scope>
</reference>
<dbReference type="EnsemblPlants" id="Pp3c19_5840V3.2">
    <property type="protein sequence ID" value="Pp3c19_5840V3.2"/>
    <property type="gene ID" value="Pp3c19_5840"/>
</dbReference>
<evidence type="ECO:0000256" key="5">
    <source>
        <dbReference type="ARBA" id="ARBA00023136"/>
    </source>
</evidence>
<dbReference type="InterPro" id="IPR044991">
    <property type="entry name" value="TET_plant"/>
</dbReference>
<feature type="transmembrane region" description="Helical" evidence="6">
    <location>
        <begin position="74"/>
        <end position="95"/>
    </location>
</feature>
<dbReference type="AlphaFoldDB" id="A9TS82"/>
<comment type="subcellular location">
    <subcellularLocation>
        <location evidence="1">Membrane</location>
        <topology evidence="1">Multi-pass membrane protein</topology>
    </subcellularLocation>
</comment>
<dbReference type="HOGENOM" id="CLU_066970_0_0_1"/>
<dbReference type="PRINTS" id="PR00259">
    <property type="entry name" value="TMFOUR"/>
</dbReference>
<reference evidence="7 9" key="1">
    <citation type="journal article" date="2008" name="Science">
        <title>The Physcomitrella genome reveals evolutionary insights into the conquest of land by plants.</title>
        <authorList>
            <person name="Rensing S."/>
            <person name="Lang D."/>
            <person name="Zimmer A."/>
            <person name="Terry A."/>
            <person name="Salamov A."/>
            <person name="Shapiro H."/>
            <person name="Nishiyama T."/>
            <person name="Perroud P.-F."/>
            <person name="Lindquist E."/>
            <person name="Kamisugi Y."/>
            <person name="Tanahashi T."/>
            <person name="Sakakibara K."/>
            <person name="Fujita T."/>
            <person name="Oishi K."/>
            <person name="Shin-I T."/>
            <person name="Kuroki Y."/>
            <person name="Toyoda A."/>
            <person name="Suzuki Y."/>
            <person name="Hashimoto A."/>
            <person name="Yamaguchi K."/>
            <person name="Sugano A."/>
            <person name="Kohara Y."/>
            <person name="Fujiyama A."/>
            <person name="Anterola A."/>
            <person name="Aoki S."/>
            <person name="Ashton N."/>
            <person name="Barbazuk W.B."/>
            <person name="Barker E."/>
            <person name="Bennetzen J."/>
            <person name="Bezanilla M."/>
            <person name="Blankenship R."/>
            <person name="Cho S.H."/>
            <person name="Dutcher S."/>
            <person name="Estelle M."/>
            <person name="Fawcett J.A."/>
            <person name="Gundlach H."/>
            <person name="Hanada K."/>
            <person name="Heyl A."/>
            <person name="Hicks K.A."/>
            <person name="Hugh J."/>
            <person name="Lohr M."/>
            <person name="Mayer K."/>
            <person name="Melkozernov A."/>
            <person name="Murata T."/>
            <person name="Nelson D."/>
            <person name="Pils B."/>
            <person name="Prigge M."/>
            <person name="Reiss B."/>
            <person name="Renner T."/>
            <person name="Rombauts S."/>
            <person name="Rushton P."/>
            <person name="Sanderfoot A."/>
            <person name="Schween G."/>
            <person name="Shiu S.-H."/>
            <person name="Stueber K."/>
            <person name="Theodoulou F.L."/>
            <person name="Tu H."/>
            <person name="Van de Peer Y."/>
            <person name="Verrier P.J."/>
            <person name="Waters E."/>
            <person name="Wood A."/>
            <person name="Yang L."/>
            <person name="Cove D."/>
            <person name="Cuming A."/>
            <person name="Hasebe M."/>
            <person name="Lucas S."/>
            <person name="Mishler D.B."/>
            <person name="Reski R."/>
            <person name="Grigoriev I."/>
            <person name="Quatrano R.S."/>
            <person name="Boore J.L."/>
        </authorList>
    </citation>
    <scope>NUCLEOTIDE SEQUENCE [LARGE SCALE GENOMIC DNA]</scope>
    <source>
        <strain evidence="8 9">cv. Gransden 2004</strain>
    </source>
</reference>
<dbReference type="Pfam" id="PF00335">
    <property type="entry name" value="Tetraspanin"/>
    <property type="match status" value="1"/>
</dbReference>
<organism evidence="7">
    <name type="scientific">Physcomitrium patens</name>
    <name type="common">Spreading-leaved earth moss</name>
    <name type="synonym">Physcomitrella patens</name>
    <dbReference type="NCBI Taxonomy" id="3218"/>
    <lineage>
        <taxon>Eukaryota</taxon>
        <taxon>Viridiplantae</taxon>
        <taxon>Streptophyta</taxon>
        <taxon>Embryophyta</taxon>
        <taxon>Bryophyta</taxon>
        <taxon>Bryophytina</taxon>
        <taxon>Bryopsida</taxon>
        <taxon>Funariidae</taxon>
        <taxon>Funariales</taxon>
        <taxon>Funariaceae</taxon>
        <taxon>Physcomitrium</taxon>
    </lineage>
</organism>
<dbReference type="OrthoDB" id="664300at2759"/>
<reference evidence="7 9" key="2">
    <citation type="journal article" date="2018" name="Plant J.">
        <title>The Physcomitrella patens chromosome-scale assembly reveals moss genome structure and evolution.</title>
        <authorList>
            <person name="Lang D."/>
            <person name="Ullrich K.K."/>
            <person name="Murat F."/>
            <person name="Fuchs J."/>
            <person name="Jenkins J."/>
            <person name="Haas F.B."/>
            <person name="Piednoel M."/>
            <person name="Gundlach H."/>
            <person name="Van Bel M."/>
            <person name="Meyberg R."/>
            <person name="Vives C."/>
            <person name="Morata J."/>
            <person name="Symeonidi A."/>
            <person name="Hiss M."/>
            <person name="Muchero W."/>
            <person name="Kamisugi Y."/>
            <person name="Saleh O."/>
            <person name="Blanc G."/>
            <person name="Decker E.L."/>
            <person name="van Gessel N."/>
            <person name="Grimwood J."/>
            <person name="Hayes R.D."/>
            <person name="Graham S.W."/>
            <person name="Gunter L.E."/>
            <person name="McDaniel S.F."/>
            <person name="Hoernstein S.N.W."/>
            <person name="Larsson A."/>
            <person name="Li F.W."/>
            <person name="Perroud P.F."/>
            <person name="Phillips J."/>
            <person name="Ranjan P."/>
            <person name="Rokshar D.S."/>
            <person name="Rothfels C.J."/>
            <person name="Schneider L."/>
            <person name="Shu S."/>
            <person name="Stevenson D.W."/>
            <person name="Thummler F."/>
            <person name="Tillich M."/>
            <person name="Villarreal Aguilar J.C."/>
            <person name="Widiez T."/>
            <person name="Wong G.K."/>
            <person name="Wymore A."/>
            <person name="Zhang Y."/>
            <person name="Zimmer A.D."/>
            <person name="Quatrano R.S."/>
            <person name="Mayer K.F.X."/>
            <person name="Goodstein D."/>
            <person name="Casacuberta J.M."/>
            <person name="Vandepoele K."/>
            <person name="Reski R."/>
            <person name="Cuming A.C."/>
            <person name="Tuskan G.A."/>
            <person name="Maumus F."/>
            <person name="Salse J."/>
            <person name="Schmutz J."/>
            <person name="Rensing S.A."/>
        </authorList>
    </citation>
    <scope>NUCLEOTIDE SEQUENCE [LARGE SCALE GENOMIC DNA]</scope>
    <source>
        <strain evidence="8 9">cv. Gransden 2004</strain>
    </source>
</reference>
<evidence type="ECO:0000313" key="8">
    <source>
        <dbReference type="EnsemblPlants" id="Pp3c19_5840V3.1"/>
    </source>
</evidence>
<dbReference type="PANTHER" id="PTHR32191">
    <property type="entry name" value="TETRASPANIN-8-RELATED"/>
    <property type="match status" value="1"/>
</dbReference>
<feature type="transmembrane region" description="Helical" evidence="6">
    <location>
        <begin position="41"/>
        <end position="62"/>
    </location>
</feature>
<feature type="transmembrane region" description="Helical" evidence="6">
    <location>
        <begin position="230"/>
        <end position="252"/>
    </location>
</feature>
<keyword evidence="9" id="KW-1185">Reference proteome</keyword>
<dbReference type="Gramene" id="Pp3c19_5840V3.2">
    <property type="protein sequence ID" value="Pp3c19_5840V3.2"/>
    <property type="gene ID" value="Pp3c19_5840"/>
</dbReference>
<dbReference type="Gramene" id="Pp3c19_5840V3.3">
    <property type="protein sequence ID" value="Pp3c19_5840V3.3"/>
    <property type="gene ID" value="Pp3c19_5840"/>
</dbReference>
<evidence type="ECO:0000313" key="7">
    <source>
        <dbReference type="EMBL" id="PNR33933.1"/>
    </source>
</evidence>
<dbReference type="EnsemblPlants" id="Pp3c19_5840V3.6">
    <property type="protein sequence ID" value="Pp3c19_5840V3.6"/>
    <property type="gene ID" value="Pp3c19_5840"/>
</dbReference>
<gene>
    <name evidence="8" type="primary">LOC112295725</name>
    <name evidence="7" type="ORF">PHYPA_023749</name>
</gene>
<name>A9TS82_PHYPA</name>
<dbReference type="Gramene" id="Pp3c19_5840V3.5">
    <property type="protein sequence ID" value="Pp3c19_5840V3.5"/>
    <property type="gene ID" value="Pp3c19_5840"/>
</dbReference>
<dbReference type="EnsemblPlants" id="Pp3c19_5840V3.4">
    <property type="protein sequence ID" value="Pp3c19_5840V3.4"/>
    <property type="gene ID" value="Pp3c19_5840"/>
</dbReference>
<dbReference type="OMA" id="RRDNAYH"/>
<dbReference type="EnsemblPlants" id="Pp3c19_5840V3.3">
    <property type="protein sequence ID" value="Pp3c19_5840V3.3"/>
    <property type="gene ID" value="Pp3c19_5840"/>
</dbReference>
<dbReference type="Gramene" id="Pp3c19_5840V3.6">
    <property type="protein sequence ID" value="Pp3c19_5840V3.6"/>
    <property type="gene ID" value="Pp3c19_5840"/>
</dbReference>